<dbReference type="STRING" id="937218.SAMN06297251_104316"/>
<evidence type="ECO:0000256" key="5">
    <source>
        <dbReference type="ARBA" id="ARBA00023136"/>
    </source>
</evidence>
<dbReference type="PANTHER" id="PTHR32196:SF63">
    <property type="entry name" value="INNER MEMBRANE ABC TRANSPORTER PERMEASE PROTEIN YJFF"/>
    <property type="match status" value="1"/>
</dbReference>
<dbReference type="InterPro" id="IPR001851">
    <property type="entry name" value="ABC_transp_permease"/>
</dbReference>
<protein>
    <submittedName>
        <fullName evidence="7">Monosaccharide ABC transporter membrane protein, CUT2 family</fullName>
    </submittedName>
</protein>
<keyword evidence="8" id="KW-1185">Reference proteome</keyword>
<feature type="transmembrane region" description="Helical" evidence="6">
    <location>
        <begin position="165"/>
        <end position="186"/>
    </location>
</feature>
<evidence type="ECO:0000256" key="6">
    <source>
        <dbReference type="SAM" id="Phobius"/>
    </source>
</evidence>
<feature type="transmembrane region" description="Helical" evidence="6">
    <location>
        <begin position="300"/>
        <end position="319"/>
    </location>
</feature>
<gene>
    <name evidence="7" type="ORF">SAMN06297251_104316</name>
</gene>
<evidence type="ECO:0000313" key="8">
    <source>
        <dbReference type="Proteomes" id="UP000192656"/>
    </source>
</evidence>
<feature type="transmembrane region" description="Helical" evidence="6">
    <location>
        <begin position="274"/>
        <end position="293"/>
    </location>
</feature>
<name>A0A1W2AMJ6_9HYPH</name>
<dbReference type="EMBL" id="FWXR01000004">
    <property type="protein sequence ID" value="SMC61906.1"/>
    <property type="molecule type" value="Genomic_DNA"/>
</dbReference>
<feature type="transmembrane region" description="Helical" evidence="6">
    <location>
        <begin position="125"/>
        <end position="145"/>
    </location>
</feature>
<keyword evidence="5 6" id="KW-0472">Membrane</keyword>
<proteinExistence type="predicted"/>
<evidence type="ECO:0000256" key="2">
    <source>
        <dbReference type="ARBA" id="ARBA00022475"/>
    </source>
</evidence>
<organism evidence="7 8">
    <name type="scientific">Fulvimarina manganoxydans</name>
    <dbReference type="NCBI Taxonomy" id="937218"/>
    <lineage>
        <taxon>Bacteria</taxon>
        <taxon>Pseudomonadati</taxon>
        <taxon>Pseudomonadota</taxon>
        <taxon>Alphaproteobacteria</taxon>
        <taxon>Hyphomicrobiales</taxon>
        <taxon>Aurantimonadaceae</taxon>
        <taxon>Fulvimarina</taxon>
    </lineage>
</organism>
<evidence type="ECO:0000256" key="4">
    <source>
        <dbReference type="ARBA" id="ARBA00022989"/>
    </source>
</evidence>
<keyword evidence="3 6" id="KW-0812">Transmembrane</keyword>
<evidence type="ECO:0000256" key="3">
    <source>
        <dbReference type="ARBA" id="ARBA00022692"/>
    </source>
</evidence>
<reference evidence="7 8" key="1">
    <citation type="submission" date="2017-04" db="EMBL/GenBank/DDBJ databases">
        <authorList>
            <person name="Afonso C.L."/>
            <person name="Miller P.J."/>
            <person name="Scott M.A."/>
            <person name="Spackman E."/>
            <person name="Goraichik I."/>
            <person name="Dimitrov K.M."/>
            <person name="Suarez D.L."/>
            <person name="Swayne D.E."/>
        </authorList>
    </citation>
    <scope>NUCLEOTIDE SEQUENCE [LARGE SCALE GENOMIC DNA]</scope>
    <source>
        <strain evidence="7 8">CGMCC 1.10972</strain>
    </source>
</reference>
<feature type="transmembrane region" description="Helical" evidence="6">
    <location>
        <begin position="249"/>
        <end position="268"/>
    </location>
</feature>
<dbReference type="GO" id="GO:0022857">
    <property type="term" value="F:transmembrane transporter activity"/>
    <property type="evidence" value="ECO:0007669"/>
    <property type="project" value="InterPro"/>
</dbReference>
<feature type="transmembrane region" description="Helical" evidence="6">
    <location>
        <begin position="15"/>
        <end position="34"/>
    </location>
</feature>
<dbReference type="Pfam" id="PF02653">
    <property type="entry name" value="BPD_transp_2"/>
    <property type="match status" value="1"/>
</dbReference>
<accession>A0A1W2AMJ6</accession>
<dbReference type="GO" id="GO:0005886">
    <property type="term" value="C:plasma membrane"/>
    <property type="evidence" value="ECO:0007669"/>
    <property type="project" value="UniProtKB-SubCell"/>
</dbReference>
<feature type="transmembrane region" description="Helical" evidence="6">
    <location>
        <begin position="100"/>
        <end position="119"/>
    </location>
</feature>
<dbReference type="PANTHER" id="PTHR32196">
    <property type="entry name" value="ABC TRANSPORTER PERMEASE PROTEIN YPHD-RELATED-RELATED"/>
    <property type="match status" value="1"/>
</dbReference>
<feature type="transmembrane region" description="Helical" evidence="6">
    <location>
        <begin position="217"/>
        <end position="237"/>
    </location>
</feature>
<dbReference type="AlphaFoldDB" id="A0A1W2AMJ6"/>
<keyword evidence="4 6" id="KW-1133">Transmembrane helix</keyword>
<evidence type="ECO:0000256" key="1">
    <source>
        <dbReference type="ARBA" id="ARBA00004651"/>
    </source>
</evidence>
<keyword evidence="2" id="KW-1003">Cell membrane</keyword>
<sequence length="321" mass="32616">MTSRLAKFQSIWQSAPYAFAFIGAMVIFAITLIANQGSGAGQIVSAALAFGSFYALVGIGQMFVITSGPGNIDLSVPANIALSGAVAMSIMGGSDAMIPLGLLAALGCGAAIGCVNYALISVLRIPPIIATLSSSFVVQSLAIVYGRGLRITPPPFLAEIATGRVAGIPILSVLVIALAGVMALVLHRSIYGRFLKAIGQNMNAASLAGIRVGLVRFGTYVLCAIFAALCGVLLAAFSGGASLNMGEEYLLASIAVVVIGGTSVAGGFSNVSGIWGAALFLYLLVTMMNTLGVGTGLRQILTGLIIVAVITLAGSRRGVRE</sequence>
<dbReference type="Proteomes" id="UP000192656">
    <property type="component" value="Unassembled WGS sequence"/>
</dbReference>
<evidence type="ECO:0000313" key="7">
    <source>
        <dbReference type="EMBL" id="SMC61906.1"/>
    </source>
</evidence>
<feature type="transmembrane region" description="Helical" evidence="6">
    <location>
        <begin position="46"/>
        <end position="68"/>
    </location>
</feature>
<dbReference type="CDD" id="cd06579">
    <property type="entry name" value="TM_PBP1_transp_AraH_like"/>
    <property type="match status" value="1"/>
</dbReference>
<comment type="subcellular location">
    <subcellularLocation>
        <location evidence="1">Cell membrane</location>
        <topology evidence="1">Multi-pass membrane protein</topology>
    </subcellularLocation>
</comment>
<dbReference type="RefSeq" id="WP_084409421.1">
    <property type="nucleotide sequence ID" value="NZ_FWXR01000004.1"/>
</dbReference>